<feature type="region of interest" description="Disordered" evidence="1">
    <location>
        <begin position="180"/>
        <end position="210"/>
    </location>
</feature>
<evidence type="ECO:0008006" key="5">
    <source>
        <dbReference type="Google" id="ProtNLM"/>
    </source>
</evidence>
<dbReference type="InParanoid" id="C7Q4N5"/>
<keyword evidence="4" id="KW-1185">Reference proteome</keyword>
<organism evidence="3 4">
    <name type="scientific">Catenulispora acidiphila (strain DSM 44928 / JCM 14897 / NBRC 102108 / NRRL B-24433 / ID139908)</name>
    <dbReference type="NCBI Taxonomy" id="479433"/>
    <lineage>
        <taxon>Bacteria</taxon>
        <taxon>Bacillati</taxon>
        <taxon>Actinomycetota</taxon>
        <taxon>Actinomycetes</taxon>
        <taxon>Catenulisporales</taxon>
        <taxon>Catenulisporaceae</taxon>
        <taxon>Catenulispora</taxon>
    </lineage>
</organism>
<protein>
    <recommendedName>
        <fullName evidence="5">Integral membrane protein</fullName>
    </recommendedName>
</protein>
<dbReference type="HOGENOM" id="CLU_1308267_0_0_11"/>
<feature type="transmembrane region" description="Helical" evidence="2">
    <location>
        <begin position="6"/>
        <end position="28"/>
    </location>
</feature>
<dbReference type="AlphaFoldDB" id="C7Q4N5"/>
<feature type="transmembrane region" description="Helical" evidence="2">
    <location>
        <begin position="49"/>
        <end position="68"/>
    </location>
</feature>
<evidence type="ECO:0000256" key="1">
    <source>
        <dbReference type="SAM" id="MobiDB-lite"/>
    </source>
</evidence>
<keyword evidence="2" id="KW-1133">Transmembrane helix</keyword>
<keyword evidence="2" id="KW-0812">Transmembrane</keyword>
<evidence type="ECO:0000256" key="2">
    <source>
        <dbReference type="SAM" id="Phobius"/>
    </source>
</evidence>
<name>C7Q4N5_CATAD</name>
<evidence type="ECO:0000313" key="4">
    <source>
        <dbReference type="Proteomes" id="UP000000851"/>
    </source>
</evidence>
<reference evidence="3 4" key="1">
    <citation type="journal article" date="2009" name="Stand. Genomic Sci.">
        <title>Complete genome sequence of Catenulispora acidiphila type strain (ID 139908).</title>
        <authorList>
            <person name="Copeland A."/>
            <person name="Lapidus A."/>
            <person name="Glavina Del Rio T."/>
            <person name="Nolan M."/>
            <person name="Lucas S."/>
            <person name="Chen F."/>
            <person name="Tice H."/>
            <person name="Cheng J.F."/>
            <person name="Bruce D."/>
            <person name="Goodwin L."/>
            <person name="Pitluck S."/>
            <person name="Mikhailova N."/>
            <person name="Pati A."/>
            <person name="Ivanova N."/>
            <person name="Mavromatis K."/>
            <person name="Chen A."/>
            <person name="Palaniappan K."/>
            <person name="Chain P."/>
            <person name="Land M."/>
            <person name="Hauser L."/>
            <person name="Chang Y.J."/>
            <person name="Jeffries C.D."/>
            <person name="Chertkov O."/>
            <person name="Brettin T."/>
            <person name="Detter J.C."/>
            <person name="Han C."/>
            <person name="Ali Z."/>
            <person name="Tindall B.J."/>
            <person name="Goker M."/>
            <person name="Bristow J."/>
            <person name="Eisen J.A."/>
            <person name="Markowitz V."/>
            <person name="Hugenholtz P."/>
            <person name="Kyrpides N.C."/>
            <person name="Klenk H.P."/>
        </authorList>
    </citation>
    <scope>NUCLEOTIDE SEQUENCE [LARGE SCALE GENOMIC DNA]</scope>
    <source>
        <strain evidence="4">DSM 44928 / JCM 14897 / NBRC 102108 / NRRL B-24433 / ID139908</strain>
    </source>
</reference>
<evidence type="ECO:0000313" key="3">
    <source>
        <dbReference type="EMBL" id="ACU72004.1"/>
    </source>
</evidence>
<accession>C7Q4N5</accession>
<proteinExistence type="predicted"/>
<sequence>MIDAWLLFGHVIGTVVLVAGIGLEVYAVTAAGRATTVAELRVAVRAARALPVMMPLATLLMTGCGLALVAHDPAFHFGDAWVVAAIGIVVAISVVGGGFSGRPATRLLDAANAAPEGPLPPHLAALVRDPVLLASARITAIAATWAIWLMSVHPHATGTLISLAAATLLSTIAIAASTTPAQPPVGTDADAAALSKLPPGDTGNRTASAA</sequence>
<dbReference type="Proteomes" id="UP000000851">
    <property type="component" value="Chromosome"/>
</dbReference>
<dbReference type="RefSeq" id="WP_012787297.1">
    <property type="nucleotide sequence ID" value="NC_013131.1"/>
</dbReference>
<gene>
    <name evidence="3" type="ordered locus">Caci_3095</name>
</gene>
<dbReference type="EMBL" id="CP001700">
    <property type="protein sequence ID" value="ACU72004.1"/>
    <property type="molecule type" value="Genomic_DNA"/>
</dbReference>
<keyword evidence="2" id="KW-0472">Membrane</keyword>
<dbReference type="KEGG" id="cai:Caci_3095"/>
<feature type="transmembrane region" description="Helical" evidence="2">
    <location>
        <begin position="80"/>
        <end position="99"/>
    </location>
</feature>